<accession>M0CM34</accession>
<dbReference type="EMBL" id="AOIU01000031">
    <property type="protein sequence ID" value="ELZ24330.1"/>
    <property type="molecule type" value="Genomic_DNA"/>
</dbReference>
<dbReference type="Proteomes" id="UP000011626">
    <property type="component" value="Unassembled WGS sequence"/>
</dbReference>
<dbReference type="STRING" id="797114.C475_13812"/>
<proteinExistence type="predicted"/>
<name>M0CM34_9EURY</name>
<organism evidence="2 3">
    <name type="scientific">Halosimplex carlsbadense 2-9-1</name>
    <dbReference type="NCBI Taxonomy" id="797114"/>
    <lineage>
        <taxon>Archaea</taxon>
        <taxon>Methanobacteriati</taxon>
        <taxon>Methanobacteriota</taxon>
        <taxon>Stenosarchaea group</taxon>
        <taxon>Halobacteria</taxon>
        <taxon>Halobacteriales</taxon>
        <taxon>Haloarculaceae</taxon>
        <taxon>Halosimplex</taxon>
    </lineage>
</organism>
<evidence type="ECO:0000256" key="1">
    <source>
        <dbReference type="SAM" id="MobiDB-lite"/>
    </source>
</evidence>
<feature type="region of interest" description="Disordered" evidence="1">
    <location>
        <begin position="59"/>
        <end position="79"/>
    </location>
</feature>
<protein>
    <submittedName>
        <fullName evidence="2">Uncharacterized protein</fullName>
    </submittedName>
</protein>
<evidence type="ECO:0000313" key="2">
    <source>
        <dbReference type="EMBL" id="ELZ24330.1"/>
    </source>
</evidence>
<sequence length="104" mass="11406">MEHAVDVLGDGFGGHLGVGQIARDDLDPVGQPRSLAVREIVDRDHLVVRDESLTEVRAHETCPTRHDQSLPGEIHGRTSSSADMCVAVDSGRRVGFVRTCHRQR</sequence>
<feature type="compositionally biased region" description="Basic and acidic residues" evidence="1">
    <location>
        <begin position="59"/>
        <end position="68"/>
    </location>
</feature>
<comment type="caution">
    <text evidence="2">The sequence shown here is derived from an EMBL/GenBank/DDBJ whole genome shotgun (WGS) entry which is preliminary data.</text>
</comment>
<keyword evidence="3" id="KW-1185">Reference proteome</keyword>
<dbReference type="AlphaFoldDB" id="M0CM34"/>
<reference evidence="2 3" key="1">
    <citation type="journal article" date="2014" name="PLoS Genet.">
        <title>Phylogenetically driven sequencing of extremely halophilic archaea reveals strategies for static and dynamic osmo-response.</title>
        <authorList>
            <person name="Becker E.A."/>
            <person name="Seitzer P.M."/>
            <person name="Tritt A."/>
            <person name="Larsen D."/>
            <person name="Krusor M."/>
            <person name="Yao A.I."/>
            <person name="Wu D."/>
            <person name="Madern D."/>
            <person name="Eisen J.A."/>
            <person name="Darling A.E."/>
            <person name="Facciotti M.T."/>
        </authorList>
    </citation>
    <scope>NUCLEOTIDE SEQUENCE [LARGE SCALE GENOMIC DNA]</scope>
    <source>
        <strain evidence="2 3">2-9-1</strain>
    </source>
</reference>
<evidence type="ECO:0000313" key="3">
    <source>
        <dbReference type="Proteomes" id="UP000011626"/>
    </source>
</evidence>
<gene>
    <name evidence="2" type="ORF">C475_13812</name>
</gene>